<proteinExistence type="predicted"/>
<evidence type="ECO:0000313" key="2">
    <source>
        <dbReference type="EMBL" id="ERG96968.1"/>
    </source>
</evidence>
<dbReference type="HOGENOM" id="CLU_2177846_0_0_2"/>
<feature type="region of interest" description="Disordered" evidence="1">
    <location>
        <begin position="84"/>
        <end position="109"/>
    </location>
</feature>
<protein>
    <submittedName>
        <fullName evidence="2">Uncharacterized protein</fullName>
    </submittedName>
</protein>
<sequence length="109" mass="12475">MTTASLTQPLKDHLIEIRQEYNYSSLDETVVNVLINDVSLTRTIEDANTLDDKGVIKVSDETLELLKIHKEKAEAKTYDDLLRERSGATSRDHGEEPIEWEPLDAQLMY</sequence>
<dbReference type="Proteomes" id="UP000030710">
    <property type="component" value="Unassembled WGS sequence"/>
</dbReference>
<evidence type="ECO:0000256" key="1">
    <source>
        <dbReference type="SAM" id="MobiDB-lite"/>
    </source>
</evidence>
<organism evidence="2 3">
    <name type="scientific">Haloquadratum walsbyi J07HQW2</name>
    <dbReference type="NCBI Taxonomy" id="1238425"/>
    <lineage>
        <taxon>Archaea</taxon>
        <taxon>Methanobacteriati</taxon>
        <taxon>Methanobacteriota</taxon>
        <taxon>Stenosarchaea group</taxon>
        <taxon>Halobacteria</taxon>
        <taxon>Halobacteriales</taxon>
        <taxon>Haloferacaceae</taxon>
        <taxon>Haloquadratum</taxon>
    </lineage>
</organism>
<feature type="compositionally biased region" description="Basic and acidic residues" evidence="1">
    <location>
        <begin position="84"/>
        <end position="96"/>
    </location>
</feature>
<dbReference type="EMBL" id="KE356561">
    <property type="protein sequence ID" value="ERG96968.1"/>
    <property type="molecule type" value="Genomic_DNA"/>
</dbReference>
<dbReference type="STRING" id="1238425.J07HQW2_03454"/>
<evidence type="ECO:0000313" key="3">
    <source>
        <dbReference type="Proteomes" id="UP000030710"/>
    </source>
</evidence>
<reference evidence="2 3" key="1">
    <citation type="journal article" date="2013" name="PLoS ONE">
        <title>Assembly-driven community genomics of a hypersaline microbial ecosystem.</title>
        <authorList>
            <person name="Podell S."/>
            <person name="Ugalde J.A."/>
            <person name="Narasingarao P."/>
            <person name="Banfield J.F."/>
            <person name="Heidelberg K.B."/>
            <person name="Allen E.E."/>
        </authorList>
    </citation>
    <scope>NUCLEOTIDE SEQUENCE [LARGE SCALE GENOMIC DNA]</scope>
    <source>
        <strain evidence="3">J07HQW2</strain>
    </source>
</reference>
<name>U1NJ70_9EURY</name>
<dbReference type="RefSeq" id="WP_021056430.1">
    <property type="nucleotide sequence ID" value="NZ_KE356561.1"/>
</dbReference>
<gene>
    <name evidence="2" type="ORF">J07HQW2_03454</name>
</gene>
<dbReference type="AlphaFoldDB" id="U1NJ70"/>
<accession>U1NJ70</accession>